<feature type="region of interest" description="Disordered" evidence="2">
    <location>
        <begin position="131"/>
        <end position="155"/>
    </location>
</feature>
<comment type="caution">
    <text evidence="4">The sequence shown here is derived from an EMBL/GenBank/DDBJ whole genome shotgun (WGS) entry which is preliminary data.</text>
</comment>
<sequence>MRRQTQCRRFRGGWNSHCVCLGNLAGNAQLLLFTLSRPENILYSSLGENLPSHNKHQPSAQFEASLWVVSVAIEAKAVAFHSPPVTIKKEPQSPGSDPSQSCSHKQTFSYPSGEQCLYASAYEQKRAAGGAKTSCSSTPMSPMQQHYSPKPAAAGRPDAGYMNPAATSQPLPSSNYHINNSSRFQGTSADPMCPQFPQPAQAFQRMPSAPAGHGTVGCGGGGGGGPGGGGGGGGGGAYHRQHSDPCVPYLQQSFKQEYLDPLYERAAHMAGPGHGQGHGHGHGPHPHPHSHPQPHPHRFPPAHMMVKQEPTDYTYEPGE</sequence>
<dbReference type="AlphaFoldDB" id="A0AAV9RW84"/>
<keyword evidence="5" id="KW-1185">Reference proteome</keyword>
<name>A0AAV9RW84_9TELE</name>
<dbReference type="GO" id="GO:0003700">
    <property type="term" value="F:DNA-binding transcription factor activity"/>
    <property type="evidence" value="ECO:0007669"/>
    <property type="project" value="InterPro"/>
</dbReference>
<proteinExistence type="predicted"/>
<evidence type="ECO:0000313" key="4">
    <source>
        <dbReference type="EMBL" id="KAK5613192.1"/>
    </source>
</evidence>
<dbReference type="Proteomes" id="UP001311232">
    <property type="component" value="Unassembled WGS sequence"/>
</dbReference>
<dbReference type="InterPro" id="IPR006715">
    <property type="entry name" value="ETS_PEA3_N"/>
</dbReference>
<evidence type="ECO:0000256" key="2">
    <source>
        <dbReference type="SAM" id="MobiDB-lite"/>
    </source>
</evidence>
<evidence type="ECO:0000259" key="3">
    <source>
        <dbReference type="Pfam" id="PF04621"/>
    </source>
</evidence>
<accession>A0AAV9RW84</accession>
<feature type="domain" description="PEA3-type ETS-domain transcription factor N-terminal" evidence="3">
    <location>
        <begin position="76"/>
        <end position="317"/>
    </location>
</feature>
<dbReference type="Pfam" id="PF04621">
    <property type="entry name" value="ETS_PEA3_N"/>
    <property type="match status" value="1"/>
</dbReference>
<dbReference type="GO" id="GO:0005634">
    <property type="term" value="C:nucleus"/>
    <property type="evidence" value="ECO:0007669"/>
    <property type="project" value="InterPro"/>
</dbReference>
<feature type="compositionally biased region" description="Basic residues" evidence="2">
    <location>
        <begin position="277"/>
        <end position="300"/>
    </location>
</feature>
<keyword evidence="1" id="KW-0539">Nucleus</keyword>
<organism evidence="4 5">
    <name type="scientific">Crenichthys baileyi</name>
    <name type="common">White River springfish</name>
    <dbReference type="NCBI Taxonomy" id="28760"/>
    <lineage>
        <taxon>Eukaryota</taxon>
        <taxon>Metazoa</taxon>
        <taxon>Chordata</taxon>
        <taxon>Craniata</taxon>
        <taxon>Vertebrata</taxon>
        <taxon>Euteleostomi</taxon>
        <taxon>Actinopterygii</taxon>
        <taxon>Neopterygii</taxon>
        <taxon>Teleostei</taxon>
        <taxon>Neoteleostei</taxon>
        <taxon>Acanthomorphata</taxon>
        <taxon>Ovalentaria</taxon>
        <taxon>Atherinomorphae</taxon>
        <taxon>Cyprinodontiformes</taxon>
        <taxon>Goodeidae</taxon>
        <taxon>Crenichthys</taxon>
    </lineage>
</organism>
<feature type="region of interest" description="Disordered" evidence="2">
    <location>
        <begin position="268"/>
        <end position="302"/>
    </location>
</feature>
<feature type="compositionally biased region" description="Polar residues" evidence="2">
    <location>
        <begin position="133"/>
        <end position="147"/>
    </location>
</feature>
<protein>
    <recommendedName>
        <fullName evidence="3">PEA3-type ETS-domain transcription factor N-terminal domain-containing protein</fullName>
    </recommendedName>
</protein>
<feature type="compositionally biased region" description="Polar residues" evidence="2">
    <location>
        <begin position="93"/>
        <end position="106"/>
    </location>
</feature>
<evidence type="ECO:0000256" key="1">
    <source>
        <dbReference type="ARBA" id="ARBA00023242"/>
    </source>
</evidence>
<reference evidence="4 5" key="1">
    <citation type="submission" date="2021-06" db="EMBL/GenBank/DDBJ databases">
        <authorList>
            <person name="Palmer J.M."/>
        </authorList>
    </citation>
    <scope>NUCLEOTIDE SEQUENCE [LARGE SCALE GENOMIC DNA]</scope>
    <source>
        <strain evidence="4 5">MEX-2019</strain>
        <tissue evidence="4">Muscle</tissue>
    </source>
</reference>
<dbReference type="EMBL" id="JAHHUM010001242">
    <property type="protein sequence ID" value="KAK5613192.1"/>
    <property type="molecule type" value="Genomic_DNA"/>
</dbReference>
<gene>
    <name evidence="4" type="ORF">CRENBAI_026592</name>
</gene>
<feature type="region of interest" description="Disordered" evidence="2">
    <location>
        <begin position="84"/>
        <end position="106"/>
    </location>
</feature>
<evidence type="ECO:0000313" key="5">
    <source>
        <dbReference type="Proteomes" id="UP001311232"/>
    </source>
</evidence>